<keyword evidence="4" id="KW-1185">Reference proteome</keyword>
<dbReference type="Pfam" id="PF09359">
    <property type="entry name" value="VTC"/>
    <property type="match status" value="1"/>
</dbReference>
<comment type="caution">
    <text evidence="3">The sequence shown here is derived from an EMBL/GenBank/DDBJ whole genome shotgun (WGS) entry which is preliminary data.</text>
</comment>
<dbReference type="SUPFAM" id="SSF55154">
    <property type="entry name" value="CYTH-like phosphatases"/>
    <property type="match status" value="1"/>
</dbReference>
<evidence type="ECO:0000256" key="1">
    <source>
        <dbReference type="SAM" id="MobiDB-lite"/>
    </source>
</evidence>
<dbReference type="InterPro" id="IPR042267">
    <property type="entry name" value="VTC_sf"/>
</dbReference>
<dbReference type="AlphaFoldDB" id="A0A7X5TTL5"/>
<dbReference type="InterPro" id="IPR018966">
    <property type="entry name" value="VTC_domain"/>
</dbReference>
<sequence>MTNGLECGFGSLEPISLDELVSEAALLTRIDRKYVVPLAALDSLAAGLSEKARVLEIAGSRGFGYESVYFDTPALSSYWLAAHGRRRRFKIRTRAYLETDSAYLEVKTKGGRSSTVKERLEYRASEAGQLTLEGQCYVSEVLADAGIPDIDPGELRPILTTRYDRTTLFLPSGQSRSTIDTGLTWQLNDGPGFNLPDLAIVETKSGSRPSEVDRMLWRHGHRPATISKYATGLAALRPELAANKWGRVLNSSFGRQGRPALGGTVPGTSTLGSAVPSGSALGRPVPGHRVPSRGIHLSHPSSATR</sequence>
<accession>A0A7X5TTL5</accession>
<name>A0A7X5TTL5_9MICO</name>
<proteinExistence type="predicted"/>
<reference evidence="3 4" key="1">
    <citation type="submission" date="2020-02" db="EMBL/GenBank/DDBJ databases">
        <title>Sequencing the genomes of 1000 actinobacteria strains.</title>
        <authorList>
            <person name="Klenk H.-P."/>
        </authorList>
    </citation>
    <scope>NUCLEOTIDE SEQUENCE [LARGE SCALE GENOMIC DNA]</scope>
    <source>
        <strain evidence="3 4">DSM 27960</strain>
    </source>
</reference>
<dbReference type="RefSeq" id="WP_167151287.1">
    <property type="nucleotide sequence ID" value="NZ_JAAMOX010000002.1"/>
</dbReference>
<dbReference type="GO" id="GO:0006799">
    <property type="term" value="P:polyphosphate biosynthetic process"/>
    <property type="evidence" value="ECO:0007669"/>
    <property type="project" value="UniProtKB-ARBA"/>
</dbReference>
<dbReference type="EMBL" id="JAAMOX010000002">
    <property type="protein sequence ID" value="NIH54756.1"/>
    <property type="molecule type" value="Genomic_DNA"/>
</dbReference>
<evidence type="ECO:0000313" key="3">
    <source>
        <dbReference type="EMBL" id="NIH54756.1"/>
    </source>
</evidence>
<evidence type="ECO:0000313" key="4">
    <source>
        <dbReference type="Proteomes" id="UP000541033"/>
    </source>
</evidence>
<dbReference type="CDD" id="cd07750">
    <property type="entry name" value="PolyPPase_VTC_like"/>
    <property type="match status" value="1"/>
</dbReference>
<dbReference type="Gene3D" id="3.20.100.30">
    <property type="entry name" value="VTC, catalytic tunnel domain"/>
    <property type="match status" value="1"/>
</dbReference>
<feature type="region of interest" description="Disordered" evidence="1">
    <location>
        <begin position="255"/>
        <end position="305"/>
    </location>
</feature>
<dbReference type="Proteomes" id="UP000541033">
    <property type="component" value="Unassembled WGS sequence"/>
</dbReference>
<dbReference type="InterPro" id="IPR033469">
    <property type="entry name" value="CYTH-like_dom_sf"/>
</dbReference>
<organism evidence="3 4">
    <name type="scientific">Lysinibacter cavernae</name>
    <dbReference type="NCBI Taxonomy" id="1640652"/>
    <lineage>
        <taxon>Bacteria</taxon>
        <taxon>Bacillati</taxon>
        <taxon>Actinomycetota</taxon>
        <taxon>Actinomycetes</taxon>
        <taxon>Micrococcales</taxon>
        <taxon>Microbacteriaceae</taxon>
        <taxon>Lysinibacter</taxon>
    </lineage>
</organism>
<feature type="domain" description="VTC" evidence="2">
    <location>
        <begin position="29"/>
        <end position="236"/>
    </location>
</feature>
<protein>
    <recommendedName>
        <fullName evidence="2">VTC domain-containing protein</fullName>
    </recommendedName>
</protein>
<evidence type="ECO:0000259" key="2">
    <source>
        <dbReference type="Pfam" id="PF09359"/>
    </source>
</evidence>
<gene>
    <name evidence="3" type="ORF">FHX76_002652</name>
</gene>